<feature type="transmembrane region" description="Helical" evidence="1">
    <location>
        <begin position="112"/>
        <end position="131"/>
    </location>
</feature>
<feature type="transmembrane region" description="Helical" evidence="1">
    <location>
        <begin position="176"/>
        <end position="196"/>
    </location>
</feature>
<accession>S3E1B5</accession>
<dbReference type="EMBL" id="AMSD01000001">
    <property type="protein sequence ID" value="EPE37976.1"/>
    <property type="molecule type" value="Genomic_DNA"/>
</dbReference>
<feature type="transmembrane region" description="Helical" evidence="1">
    <location>
        <begin position="74"/>
        <end position="92"/>
    </location>
</feature>
<feature type="domain" description="CAAX prenyl protease 2/Lysostaphin resistance protein A-like" evidence="2">
    <location>
        <begin position="175"/>
        <end position="266"/>
    </location>
</feature>
<evidence type="ECO:0000259" key="2">
    <source>
        <dbReference type="Pfam" id="PF02517"/>
    </source>
</evidence>
<keyword evidence="1" id="KW-1133">Transmembrane helix</keyword>
<dbReference type="GO" id="GO:0006508">
    <property type="term" value="P:proteolysis"/>
    <property type="evidence" value="ECO:0007669"/>
    <property type="project" value="UniProtKB-KW"/>
</dbReference>
<feature type="transmembrane region" description="Helical" evidence="1">
    <location>
        <begin position="253"/>
        <end position="276"/>
    </location>
</feature>
<dbReference type="eggNOG" id="COG1266">
    <property type="taxonomic scope" value="Bacteria"/>
</dbReference>
<dbReference type="STRING" id="28176.CF66_4022"/>
<feature type="transmembrane region" description="Helical" evidence="1">
    <location>
        <begin position="143"/>
        <end position="164"/>
    </location>
</feature>
<keyword evidence="3" id="KW-0645">Protease</keyword>
<feature type="transmembrane region" description="Helical" evidence="1">
    <location>
        <begin position="208"/>
        <end position="241"/>
    </location>
</feature>
<protein>
    <submittedName>
        <fullName evidence="3">CAAX amino terminal protease</fullName>
    </submittedName>
</protein>
<evidence type="ECO:0000256" key="1">
    <source>
        <dbReference type="SAM" id="Phobius"/>
    </source>
</evidence>
<keyword evidence="4" id="KW-1185">Reference proteome</keyword>
<dbReference type="InterPro" id="IPR003675">
    <property type="entry name" value="Rce1/LyrA-like_dom"/>
</dbReference>
<dbReference type="GO" id="GO:0004175">
    <property type="term" value="F:endopeptidase activity"/>
    <property type="evidence" value="ECO:0007669"/>
    <property type="project" value="UniProtKB-ARBA"/>
</dbReference>
<organism evidence="3 4">
    <name type="scientific">Candidatus Photodesmus katoptron Akat1</name>
    <dbReference type="NCBI Taxonomy" id="1236703"/>
    <lineage>
        <taxon>Bacteria</taxon>
        <taxon>Pseudomonadati</taxon>
        <taxon>Pseudomonadota</taxon>
        <taxon>Gammaproteobacteria</taxon>
        <taxon>Vibrionales</taxon>
        <taxon>Vibrionaceae</taxon>
        <taxon>Candidatus Photodesmus</taxon>
    </lineage>
</organism>
<dbReference type="Proteomes" id="UP000053688">
    <property type="component" value="Unassembled WGS sequence"/>
</dbReference>
<evidence type="ECO:0000313" key="4">
    <source>
        <dbReference type="Proteomes" id="UP000053688"/>
    </source>
</evidence>
<dbReference type="RefSeq" id="WP_016503774.1">
    <property type="nucleotide sequence ID" value="NZ_AMSD01000001.1"/>
</dbReference>
<feature type="transmembrane region" description="Helical" evidence="1">
    <location>
        <begin position="38"/>
        <end position="62"/>
    </location>
</feature>
<keyword evidence="3" id="KW-0378">Hydrolase</keyword>
<evidence type="ECO:0000313" key="3">
    <source>
        <dbReference type="EMBL" id="EPE37976.1"/>
    </source>
</evidence>
<dbReference type="AlphaFoldDB" id="S3E1B5"/>
<sequence>MILESSSLIIWVLLAFAIILSFLRRTLSTIIVLSTTLIAAFFLDQLDISALISTILIFILSYKTPLLKKKWKQISLSIITLWSLGVFFHVIPGFHNFKVLDNVIAGPKSGPFTMYLNLDKPLIFFVLLLALPKIMEPHPPIPNIKAIFITIFPLFSLLFIASLIKAIQLELTIPSWWWIFAFNNLLFTCVSEESFFRAYIQKNITTQIGWIPGLVLASLLFGLAHFSGGLLLIFFSTLAGLGYGSIFHFSHRLWVGVLFHFLFNFIHLIFFTYPILAK</sequence>
<dbReference type="Pfam" id="PF02517">
    <property type="entry name" value="Rce1-like"/>
    <property type="match status" value="1"/>
</dbReference>
<keyword evidence="1" id="KW-0812">Transmembrane</keyword>
<dbReference type="PATRIC" id="fig|1236703.3.peg.436"/>
<comment type="caution">
    <text evidence="3">The sequence shown here is derived from an EMBL/GenBank/DDBJ whole genome shotgun (WGS) entry which is preliminary data.</text>
</comment>
<reference evidence="3 4" key="1">
    <citation type="journal article" date="2014" name="Environ. Microbiol.">
        <title>Genomic signatures of obligate host dependence in the luminous bacterial symbiont of a vertebrate.</title>
        <authorList>
            <person name="Hendry T.A."/>
            <person name="de Wet J.R."/>
            <person name="Dunlap P.V."/>
        </authorList>
    </citation>
    <scope>NUCLEOTIDE SEQUENCE [LARGE SCALE GENOMIC DNA]</scope>
    <source>
        <strain evidence="3 4">Akat1</strain>
    </source>
</reference>
<proteinExistence type="predicted"/>
<keyword evidence="1" id="KW-0472">Membrane</keyword>
<dbReference type="GO" id="GO:0080120">
    <property type="term" value="P:CAAX-box protein maturation"/>
    <property type="evidence" value="ECO:0007669"/>
    <property type="project" value="UniProtKB-ARBA"/>
</dbReference>
<gene>
    <name evidence="3" type="ORF">O1U_0439</name>
</gene>
<name>S3E1B5_9GAMM</name>